<dbReference type="STRING" id="52838.A0A4S8IF39"/>
<feature type="compositionally biased region" description="Polar residues" evidence="5">
    <location>
        <begin position="73"/>
        <end position="87"/>
    </location>
</feature>
<dbReference type="GO" id="GO:0001006">
    <property type="term" value="F:RNA polymerase III type 3 promoter sequence-specific DNA binding"/>
    <property type="evidence" value="ECO:0007669"/>
    <property type="project" value="TreeGrafter"/>
</dbReference>
<feature type="domain" description="HTH myb-type" evidence="7">
    <location>
        <begin position="476"/>
        <end position="531"/>
    </location>
</feature>
<dbReference type="GO" id="GO:0042796">
    <property type="term" value="P:snRNA transcription by RNA polymerase III"/>
    <property type="evidence" value="ECO:0007669"/>
    <property type="project" value="TreeGrafter"/>
</dbReference>
<dbReference type="PROSITE" id="PS51294">
    <property type="entry name" value="HTH_MYB"/>
    <property type="match status" value="3"/>
</dbReference>
<protein>
    <submittedName>
        <fullName evidence="8">Uncharacterized protein</fullName>
    </submittedName>
</protein>
<feature type="compositionally biased region" description="Polar residues" evidence="5">
    <location>
        <begin position="730"/>
        <end position="739"/>
    </location>
</feature>
<feature type="domain" description="Myb-like" evidence="6">
    <location>
        <begin position="529"/>
        <end position="580"/>
    </location>
</feature>
<feature type="domain" description="Myb-like" evidence="6">
    <location>
        <begin position="581"/>
        <end position="631"/>
    </location>
</feature>
<keyword evidence="1" id="KW-0805">Transcription regulation</keyword>
<evidence type="ECO:0000259" key="7">
    <source>
        <dbReference type="PROSITE" id="PS51294"/>
    </source>
</evidence>
<dbReference type="Gene3D" id="1.10.10.60">
    <property type="entry name" value="Homeodomain-like"/>
    <property type="match status" value="4"/>
</dbReference>
<feature type="compositionally biased region" description="Basic residues" evidence="5">
    <location>
        <begin position="747"/>
        <end position="767"/>
    </location>
</feature>
<evidence type="ECO:0000256" key="1">
    <source>
        <dbReference type="ARBA" id="ARBA00023015"/>
    </source>
</evidence>
<dbReference type="InterPro" id="IPR009057">
    <property type="entry name" value="Homeodomain-like_sf"/>
</dbReference>
<feature type="compositionally biased region" description="Basic and acidic residues" evidence="5">
    <location>
        <begin position="876"/>
        <end position="885"/>
    </location>
</feature>
<dbReference type="Pfam" id="PF00249">
    <property type="entry name" value="Myb_DNA-binding"/>
    <property type="match status" value="4"/>
</dbReference>
<keyword evidence="4" id="KW-0539">Nucleus</keyword>
<feature type="domain" description="Myb-like" evidence="6">
    <location>
        <begin position="476"/>
        <end position="527"/>
    </location>
</feature>
<feature type="region of interest" description="Disordered" evidence="5">
    <location>
        <begin position="25"/>
        <end position="92"/>
    </location>
</feature>
<organism evidence="8 9">
    <name type="scientific">Musa balbisiana</name>
    <name type="common">Banana</name>
    <dbReference type="NCBI Taxonomy" id="52838"/>
    <lineage>
        <taxon>Eukaryota</taxon>
        <taxon>Viridiplantae</taxon>
        <taxon>Streptophyta</taxon>
        <taxon>Embryophyta</taxon>
        <taxon>Tracheophyta</taxon>
        <taxon>Spermatophyta</taxon>
        <taxon>Magnoliopsida</taxon>
        <taxon>Liliopsida</taxon>
        <taxon>Zingiberales</taxon>
        <taxon>Musaceae</taxon>
        <taxon>Musa</taxon>
    </lineage>
</organism>
<feature type="domain" description="Myb-like" evidence="6">
    <location>
        <begin position="423"/>
        <end position="475"/>
    </location>
</feature>
<evidence type="ECO:0000256" key="5">
    <source>
        <dbReference type="SAM" id="MobiDB-lite"/>
    </source>
</evidence>
<dbReference type="InterPro" id="IPR051575">
    <property type="entry name" value="Myb-like_DNA-bd"/>
</dbReference>
<feature type="compositionally biased region" description="Basic and acidic residues" evidence="5">
    <location>
        <begin position="679"/>
        <end position="695"/>
    </location>
</feature>
<evidence type="ECO:0000313" key="8">
    <source>
        <dbReference type="EMBL" id="THU46848.1"/>
    </source>
</evidence>
<keyword evidence="9" id="KW-1185">Reference proteome</keyword>
<dbReference type="InterPro" id="IPR001005">
    <property type="entry name" value="SANT/Myb"/>
</dbReference>
<dbReference type="SUPFAM" id="SSF46689">
    <property type="entry name" value="Homeodomain-like"/>
    <property type="match status" value="3"/>
</dbReference>
<evidence type="ECO:0000256" key="4">
    <source>
        <dbReference type="ARBA" id="ARBA00023242"/>
    </source>
</evidence>
<dbReference type="PROSITE" id="PS50090">
    <property type="entry name" value="MYB_LIKE"/>
    <property type="match status" value="4"/>
</dbReference>
<feature type="domain" description="HTH myb-type" evidence="7">
    <location>
        <begin position="532"/>
        <end position="580"/>
    </location>
</feature>
<sequence>MASSSSSGSDQDDAFDADMEALRRACMLTGADPSNVGGAGSDSESESGPESSGSDDAGLLCRLQERFSLPSPALNSLPFNKPSSALPQESDCEDDFETLRAVQKRFKQFESDSLRKKPGKLLEEPEKAVGIDVCGPETPNRSTELSKELGYSYNESHTLEHEEFNSIVRDLMPPKFPKSAQNFVDALKKNRSCQKLIRRKLIEIEAKIEKNKELKERIKCLMNFQVACKRKVMNVLCQRKDPRVKLISVKKPTSENSSKVQNLHNRRSMIKTLLRIVTEFNRTQCPLAKRAFGYLQTTLKKLPALHFGPGENSHIFRCRMVLERFPVSLCKQPWSKIEKENLAKGIKQQYQEMLILNSMNVESDVEGITDSSIMSATTLSDLEFTPEKIRTFMPLVNWNRLASMYVMGRSGTECEARWLNCEDPMINHSPWTVMEDKKLLFIVQQRGIYNWIDISILLGTQRTPFQCLLRYQRSLNPHILKKEWTEEDDVKLSAAVENYGDNKWQFIASCLEGRTGPQCSNRWKKTLNPERKKVGRWSVDEDKQLKVAVMLFGAKNWNKIARFAPGRTQVQCRERWLNCLDPALNLNPWTAEEDAKLLDAIAVHGNCWSKIAACIPPRTDNQCRRRWKILLPEEVKLLQAAAQIKKTALISNFVDRESERPAIGPNDFTSIVNSTISEKTDDVEARKKKLSDHQPKKSKAKSRRVIKENSMEDQDINNFTDTVPADLAHLQSTESNSTERLGICRSGNKRSRSSDKRPRKSRVKSRSHLKENSTKDCMINTSSDIAPADMSLTTAVNSASTEGVRIGRTTDITLRFVDQNTEHQVVESNYHPVLTILLQRASVAGVKSQKLIAHLLSYNLLKCRGPGANDQNGNSWKHEELKSGARETTGGTVGDSLLVSETDYSAIMTNHSQRARNTKSSYNLLKCRGPGANDQNGNSCENVSRKKKMQCKGTPRTMYVGDVDDSSLLMAFNEKEKRKRENMVFEENTQAAEDPLNTIAICGRGGDDDDDDSSLLATFYKKAKRKQKCIVTKENIQAAK</sequence>
<dbReference type="SMART" id="SM00717">
    <property type="entry name" value="SANT"/>
    <property type="match status" value="5"/>
</dbReference>
<evidence type="ECO:0000313" key="9">
    <source>
        <dbReference type="Proteomes" id="UP000317650"/>
    </source>
</evidence>
<dbReference type="CDD" id="cd00167">
    <property type="entry name" value="SANT"/>
    <property type="match status" value="3"/>
</dbReference>
<reference evidence="8 9" key="1">
    <citation type="journal article" date="2019" name="Nat. Plants">
        <title>Genome sequencing of Musa balbisiana reveals subgenome evolution and function divergence in polyploid bananas.</title>
        <authorList>
            <person name="Yao X."/>
        </authorList>
    </citation>
    <scope>NUCLEOTIDE SEQUENCE [LARGE SCALE GENOMIC DNA]</scope>
    <source>
        <strain evidence="9">cv. DH-PKW</strain>
        <tissue evidence="8">Leaves</tissue>
    </source>
</reference>
<dbReference type="GO" id="GO:0019185">
    <property type="term" value="C:snRNA-activating protein complex"/>
    <property type="evidence" value="ECO:0007669"/>
    <property type="project" value="TreeGrafter"/>
</dbReference>
<dbReference type="GO" id="GO:0000978">
    <property type="term" value="F:RNA polymerase II cis-regulatory region sequence-specific DNA binding"/>
    <property type="evidence" value="ECO:0007669"/>
    <property type="project" value="TreeGrafter"/>
</dbReference>
<feature type="region of interest" description="Disordered" evidence="5">
    <location>
        <begin position="679"/>
        <end position="773"/>
    </location>
</feature>
<feature type="compositionally biased region" description="Low complexity" evidence="5">
    <location>
        <begin position="46"/>
        <end position="58"/>
    </location>
</feature>
<comment type="caution">
    <text evidence="8">The sequence shown here is derived from an EMBL/GenBank/DDBJ whole genome shotgun (WGS) entry which is preliminary data.</text>
</comment>
<gene>
    <name evidence="8" type="ORF">C4D60_Mb09t09220</name>
</gene>
<feature type="domain" description="HTH myb-type" evidence="7">
    <location>
        <begin position="581"/>
        <end position="635"/>
    </location>
</feature>
<keyword evidence="3" id="KW-0804">Transcription</keyword>
<evidence type="ECO:0000256" key="2">
    <source>
        <dbReference type="ARBA" id="ARBA00023125"/>
    </source>
</evidence>
<evidence type="ECO:0000256" key="3">
    <source>
        <dbReference type="ARBA" id="ARBA00023163"/>
    </source>
</evidence>
<feature type="region of interest" description="Disordered" evidence="5">
    <location>
        <begin position="869"/>
        <end position="895"/>
    </location>
</feature>
<dbReference type="InterPro" id="IPR017930">
    <property type="entry name" value="Myb_dom"/>
</dbReference>
<dbReference type="GO" id="GO:0042795">
    <property type="term" value="P:snRNA transcription by RNA polymerase II"/>
    <property type="evidence" value="ECO:0007669"/>
    <property type="project" value="TreeGrafter"/>
</dbReference>
<evidence type="ECO:0000259" key="6">
    <source>
        <dbReference type="PROSITE" id="PS50090"/>
    </source>
</evidence>
<dbReference type="PANTHER" id="PTHR46621:SF1">
    <property type="entry name" value="SNRNA-ACTIVATING PROTEIN COMPLEX SUBUNIT 4"/>
    <property type="match status" value="1"/>
</dbReference>
<proteinExistence type="predicted"/>
<accession>A0A4S8IF39</accession>
<dbReference type="Proteomes" id="UP000317650">
    <property type="component" value="Chromosome 9"/>
</dbReference>
<dbReference type="EMBL" id="PYDT01000010">
    <property type="protein sequence ID" value="THU46848.1"/>
    <property type="molecule type" value="Genomic_DNA"/>
</dbReference>
<name>A0A4S8IF39_MUSBA</name>
<keyword evidence="2" id="KW-0238">DNA-binding</keyword>
<dbReference type="AlphaFoldDB" id="A0A4S8IF39"/>
<dbReference type="PANTHER" id="PTHR46621">
    <property type="entry name" value="SNRNA-ACTIVATING PROTEIN COMPLEX SUBUNIT 4"/>
    <property type="match status" value="1"/>
</dbReference>